<feature type="non-terminal residue" evidence="1">
    <location>
        <position position="1"/>
    </location>
</feature>
<accession>A0AAN5I1G1</accession>
<gene>
    <name evidence="1" type="ORF">PMAYCL1PPCAC_18270</name>
</gene>
<reference evidence="2" key="1">
    <citation type="submission" date="2022-10" db="EMBL/GenBank/DDBJ databases">
        <title>Genome assembly of Pristionchus species.</title>
        <authorList>
            <person name="Yoshida K."/>
            <person name="Sommer R.J."/>
        </authorList>
    </citation>
    <scope>NUCLEOTIDE SEQUENCE [LARGE SCALE GENOMIC DNA]</scope>
    <source>
        <strain evidence="2">RS5460</strain>
    </source>
</reference>
<dbReference type="Proteomes" id="UP001328107">
    <property type="component" value="Unassembled WGS sequence"/>
</dbReference>
<evidence type="ECO:0000313" key="2">
    <source>
        <dbReference type="Proteomes" id="UP001328107"/>
    </source>
</evidence>
<comment type="caution">
    <text evidence="1">The sequence shown here is derived from an EMBL/GenBank/DDBJ whole genome shotgun (WGS) entry which is preliminary data.</text>
</comment>
<evidence type="ECO:0000313" key="1">
    <source>
        <dbReference type="EMBL" id="GMR48075.1"/>
    </source>
</evidence>
<sequence>DTTGGGGGGKHRLVHSFQMEYTIPFNAHSLAAHIVDSLRETTDAPLRDCVKGAAETCRWLKQHVKSDELNAVLNVLGGFEVDEVNCKDARDLRSLTASITRLCTEKEELSSFARDVSTDLMEQVDAFCEILKKTDPKVVKHALEDVSVAKGLSEVFIKEQSEEVAASLAEGMIALCGHSPSIASFLVESPLLMNVASRLENYRVQNISEYHTSLLSLIAAVVSSDYPPPIDIILYLNKNLCHKLWILASTGYDGALTTLSQVYRWRIDGLEEDEGVIQALEHHPIPNIGAKLVALILRDPDQHLLGLLEGIFARKELVNAIFYKNDICVLMHICSELLLNEDNVTLKRSIFLLFIAAGKNGFTDSQAEMALQRCERNHSLVEEAITAMKGL</sequence>
<name>A0AAN5I1G1_9BILA</name>
<keyword evidence="2" id="KW-1185">Reference proteome</keyword>
<dbReference type="AlphaFoldDB" id="A0AAN5I1G1"/>
<dbReference type="EMBL" id="BTRK01000004">
    <property type="protein sequence ID" value="GMR48075.1"/>
    <property type="molecule type" value="Genomic_DNA"/>
</dbReference>
<organism evidence="1 2">
    <name type="scientific">Pristionchus mayeri</name>
    <dbReference type="NCBI Taxonomy" id="1317129"/>
    <lineage>
        <taxon>Eukaryota</taxon>
        <taxon>Metazoa</taxon>
        <taxon>Ecdysozoa</taxon>
        <taxon>Nematoda</taxon>
        <taxon>Chromadorea</taxon>
        <taxon>Rhabditida</taxon>
        <taxon>Rhabditina</taxon>
        <taxon>Diplogasteromorpha</taxon>
        <taxon>Diplogasteroidea</taxon>
        <taxon>Neodiplogasteridae</taxon>
        <taxon>Pristionchus</taxon>
    </lineage>
</organism>
<protein>
    <submittedName>
        <fullName evidence="1">Uncharacterized protein</fullName>
    </submittedName>
</protein>
<proteinExistence type="predicted"/>